<dbReference type="STRING" id="858640.A3K86_12690"/>
<feature type="chain" id="PRO_5007949756" description="Peptidyl-prolyl cis-trans isomerase" evidence="4">
    <location>
        <begin position="23"/>
        <end position="188"/>
    </location>
</feature>
<keyword evidence="4" id="KW-0732">Signal</keyword>
<feature type="domain" description="PPIase cyclophilin-type" evidence="5">
    <location>
        <begin position="29"/>
        <end position="185"/>
    </location>
</feature>
<dbReference type="PROSITE" id="PS00170">
    <property type="entry name" value="CSA_PPIASE_1"/>
    <property type="match status" value="1"/>
</dbReference>
<feature type="signal peptide" evidence="4">
    <location>
        <begin position="1"/>
        <end position="22"/>
    </location>
</feature>
<keyword evidence="7" id="KW-1185">Reference proteome</keyword>
<dbReference type="InterPro" id="IPR020892">
    <property type="entry name" value="Cyclophilin-type_PPIase_CS"/>
</dbReference>
<dbReference type="PRINTS" id="PR00153">
    <property type="entry name" value="CSAPPISMRASE"/>
</dbReference>
<name>A0A178KB59_9GAMM</name>
<dbReference type="AlphaFoldDB" id="A0A178KB59"/>
<evidence type="ECO:0000256" key="3">
    <source>
        <dbReference type="ARBA" id="ARBA00023235"/>
    </source>
</evidence>
<dbReference type="InterPro" id="IPR002130">
    <property type="entry name" value="Cyclophilin-type_PPIase_dom"/>
</dbReference>
<comment type="catalytic activity">
    <reaction evidence="4">
        <text>[protein]-peptidylproline (omega=180) = [protein]-peptidylproline (omega=0)</text>
        <dbReference type="Rhea" id="RHEA:16237"/>
        <dbReference type="Rhea" id="RHEA-COMP:10747"/>
        <dbReference type="Rhea" id="RHEA-COMP:10748"/>
        <dbReference type="ChEBI" id="CHEBI:83833"/>
        <dbReference type="ChEBI" id="CHEBI:83834"/>
        <dbReference type="EC" id="5.2.1.8"/>
    </reaction>
</comment>
<dbReference type="PROSITE" id="PS50072">
    <property type="entry name" value="CSA_PPIASE_2"/>
    <property type="match status" value="1"/>
</dbReference>
<evidence type="ECO:0000256" key="2">
    <source>
        <dbReference type="ARBA" id="ARBA00023110"/>
    </source>
</evidence>
<comment type="function">
    <text evidence="4">PPIases accelerate the folding of proteins. It catalyzes the cis-trans isomerization of proline imidic peptide bonds in oligopeptides.</text>
</comment>
<evidence type="ECO:0000313" key="6">
    <source>
        <dbReference type="EMBL" id="OAN13883.1"/>
    </source>
</evidence>
<comment type="caution">
    <text evidence="6">The sequence shown here is derived from an EMBL/GenBank/DDBJ whole genome shotgun (WGS) entry which is preliminary data.</text>
</comment>
<evidence type="ECO:0000256" key="4">
    <source>
        <dbReference type="RuleBase" id="RU363019"/>
    </source>
</evidence>
<accession>A0A178KB59</accession>
<comment type="similarity">
    <text evidence="1 4">Belongs to the cyclophilin-type PPIase family.</text>
</comment>
<reference evidence="6 7" key="1">
    <citation type="submission" date="2016-03" db="EMBL/GenBank/DDBJ databases">
        <title>Photobacterium proteolyticum sp. nov. a protease producing bacterium isolated from ocean sediments of Laizhou Bay.</title>
        <authorList>
            <person name="Li Y."/>
        </authorList>
    </citation>
    <scope>NUCLEOTIDE SEQUENCE [LARGE SCALE GENOMIC DNA]</scope>
    <source>
        <strain evidence="6 7">R-40508</strain>
    </source>
</reference>
<evidence type="ECO:0000313" key="7">
    <source>
        <dbReference type="Proteomes" id="UP000078503"/>
    </source>
</evidence>
<dbReference type="GO" id="GO:0006457">
    <property type="term" value="P:protein folding"/>
    <property type="evidence" value="ECO:0007669"/>
    <property type="project" value="InterPro"/>
</dbReference>
<dbReference type="RefSeq" id="WP_068331505.1">
    <property type="nucleotide sequence ID" value="NZ_LVHF01000027.1"/>
</dbReference>
<sequence length="188" mass="20673">MRKTLTALTLVASSLLSASVWAATQVEVSTNLGDFTIQLDEEKAPISSKNFLRYVEDGSYEGTIFHRVIPGFMAQGGGFDEDLNRRPTYDPIKNEGTNGLKNDRATIAMARTQDPNSATRQFYINYQNNSFLNANGTQPGYAVFGKVVKGFAVIEKMAAIPTTTIRSMGMKDVPQQPIVIKTIKTINN</sequence>
<keyword evidence="2 4" id="KW-0697">Rotamase</keyword>
<dbReference type="InterPro" id="IPR044665">
    <property type="entry name" value="E_coli_cyclophilin_A-like"/>
</dbReference>
<dbReference type="Gene3D" id="2.40.100.10">
    <property type="entry name" value="Cyclophilin-like"/>
    <property type="match status" value="1"/>
</dbReference>
<gene>
    <name evidence="6" type="ORF">A3K86_12690</name>
</gene>
<dbReference type="PANTHER" id="PTHR43246">
    <property type="entry name" value="PEPTIDYL-PROLYL CIS-TRANS ISOMERASE CYP38, CHLOROPLASTIC"/>
    <property type="match status" value="1"/>
</dbReference>
<dbReference type="GO" id="GO:0003755">
    <property type="term" value="F:peptidyl-prolyl cis-trans isomerase activity"/>
    <property type="evidence" value="ECO:0007669"/>
    <property type="project" value="UniProtKB-UniRule"/>
</dbReference>
<dbReference type="EC" id="5.2.1.8" evidence="4"/>
<organism evidence="6 7">
    <name type="scientific">Photobacterium jeanii</name>
    <dbReference type="NCBI Taxonomy" id="858640"/>
    <lineage>
        <taxon>Bacteria</taxon>
        <taxon>Pseudomonadati</taxon>
        <taxon>Pseudomonadota</taxon>
        <taxon>Gammaproteobacteria</taxon>
        <taxon>Vibrionales</taxon>
        <taxon>Vibrionaceae</taxon>
        <taxon>Photobacterium</taxon>
    </lineage>
</organism>
<dbReference type="Pfam" id="PF00160">
    <property type="entry name" value="Pro_isomerase"/>
    <property type="match status" value="1"/>
</dbReference>
<evidence type="ECO:0000259" key="5">
    <source>
        <dbReference type="PROSITE" id="PS50072"/>
    </source>
</evidence>
<keyword evidence="3 4" id="KW-0413">Isomerase</keyword>
<dbReference type="InterPro" id="IPR029000">
    <property type="entry name" value="Cyclophilin-like_dom_sf"/>
</dbReference>
<evidence type="ECO:0000256" key="1">
    <source>
        <dbReference type="ARBA" id="ARBA00007365"/>
    </source>
</evidence>
<dbReference type="OrthoDB" id="9807797at2"/>
<dbReference type="EMBL" id="LVHF01000027">
    <property type="protein sequence ID" value="OAN13883.1"/>
    <property type="molecule type" value="Genomic_DNA"/>
</dbReference>
<dbReference type="SUPFAM" id="SSF50891">
    <property type="entry name" value="Cyclophilin-like"/>
    <property type="match status" value="1"/>
</dbReference>
<proteinExistence type="inferred from homology"/>
<protein>
    <recommendedName>
        <fullName evidence="4">Peptidyl-prolyl cis-trans isomerase</fullName>
        <shortName evidence="4">PPIase</shortName>
        <ecNumber evidence="4">5.2.1.8</ecNumber>
    </recommendedName>
</protein>
<dbReference type="Proteomes" id="UP000078503">
    <property type="component" value="Unassembled WGS sequence"/>
</dbReference>